<dbReference type="HAMAP" id="MF_02065">
    <property type="entry name" value="MltG"/>
    <property type="match status" value="1"/>
</dbReference>
<dbReference type="RefSeq" id="WP_152888309.1">
    <property type="nucleotide sequence ID" value="NZ_WHJC01000039.1"/>
</dbReference>
<keyword evidence="6 7" id="KW-0961">Cell wall biogenesis/degradation</keyword>
<dbReference type="GO" id="GO:0071555">
    <property type="term" value="P:cell wall organization"/>
    <property type="evidence" value="ECO:0007669"/>
    <property type="project" value="UniProtKB-KW"/>
</dbReference>
<sequence>MKKKGKSKLFIILAIFIILILANLIVFTVKYTSNEKKPLEISKNEVNVTVNKGESLYGIFERLNNEGILKSSFFSKIYANFNGVKGGIQPGEYSFKQDTSLKEFIEILQTGKVISTKITFPEGYTIDDIAKKLDESGLATKVEFLEAVKTYPLPSYVKPNENERYALEGFLFPDTYNFSPKITSNEIIETMLSRFEEVMKEIEKETGKTISEEEYEKYVTIASMIEKEARIDNERSKIASVIYNRLNKDMNLQIDATVLYALGKHKEVVLYKDLKINSPYNTYKIKGLPAGPICNPGKPSLLAAINPEQTEYLFYVYSSIENKHVFSKTYEEHKKISKDLGY</sequence>
<keyword evidence="1 7" id="KW-1003">Cell membrane</keyword>
<keyword evidence="9" id="KW-1185">Reference proteome</keyword>
<dbReference type="EC" id="4.2.2.29" evidence="7"/>
<comment type="function">
    <text evidence="7">Functions as a peptidoglycan terminase that cleaves nascent peptidoglycan strands endolytically to terminate their elongation.</text>
</comment>
<evidence type="ECO:0000256" key="7">
    <source>
        <dbReference type="HAMAP-Rule" id="MF_02065"/>
    </source>
</evidence>
<dbReference type="CDD" id="cd08010">
    <property type="entry name" value="MltG_like"/>
    <property type="match status" value="1"/>
</dbReference>
<dbReference type="GO" id="GO:0005886">
    <property type="term" value="C:plasma membrane"/>
    <property type="evidence" value="ECO:0007669"/>
    <property type="project" value="UniProtKB-SubCell"/>
</dbReference>
<dbReference type="PANTHER" id="PTHR30518:SF2">
    <property type="entry name" value="ENDOLYTIC MUREIN TRANSGLYCOSYLASE"/>
    <property type="match status" value="1"/>
</dbReference>
<evidence type="ECO:0000256" key="1">
    <source>
        <dbReference type="ARBA" id="ARBA00022475"/>
    </source>
</evidence>
<organism evidence="8 9">
    <name type="scientific">Clostridium tarantellae</name>
    <dbReference type="NCBI Taxonomy" id="39493"/>
    <lineage>
        <taxon>Bacteria</taxon>
        <taxon>Bacillati</taxon>
        <taxon>Bacillota</taxon>
        <taxon>Clostridia</taxon>
        <taxon>Eubacteriales</taxon>
        <taxon>Clostridiaceae</taxon>
        <taxon>Clostridium</taxon>
    </lineage>
</organism>
<comment type="similarity">
    <text evidence="7">Belongs to the transglycosylase MltG family.</text>
</comment>
<evidence type="ECO:0000256" key="6">
    <source>
        <dbReference type="ARBA" id="ARBA00023316"/>
    </source>
</evidence>
<reference evidence="8 9" key="1">
    <citation type="submission" date="2019-10" db="EMBL/GenBank/DDBJ databases">
        <title>The Genome Sequence of Clostridium tarantellae Isolated from Fish Brain.</title>
        <authorList>
            <person name="Bano L."/>
            <person name="Kiel M."/>
            <person name="Sales G."/>
            <person name="Doxey A.C."/>
            <person name="Mansfield M.J."/>
            <person name="Schiavone M."/>
            <person name="Rossetto O."/>
            <person name="Pirazzini M."/>
            <person name="Dobrindt U."/>
            <person name="Montecucco C."/>
        </authorList>
    </citation>
    <scope>NUCLEOTIDE SEQUENCE [LARGE SCALE GENOMIC DNA]</scope>
    <source>
        <strain evidence="8 9">DSM 3997</strain>
    </source>
</reference>
<comment type="subcellular location">
    <subcellularLocation>
        <location evidence="7">Cell membrane</location>
        <topology evidence="7">Single-pass membrane protein</topology>
    </subcellularLocation>
</comment>
<proteinExistence type="inferred from homology"/>
<name>A0A6I1MKX3_9CLOT</name>
<dbReference type="Gene3D" id="3.30.1490.480">
    <property type="entry name" value="Endolytic murein transglycosylase"/>
    <property type="match status" value="2"/>
</dbReference>
<evidence type="ECO:0000313" key="8">
    <source>
        <dbReference type="EMBL" id="MPQ43098.1"/>
    </source>
</evidence>
<feature type="transmembrane region" description="Helical" evidence="7">
    <location>
        <begin position="9"/>
        <end position="29"/>
    </location>
</feature>
<dbReference type="Proteomes" id="UP000430345">
    <property type="component" value="Unassembled WGS sequence"/>
</dbReference>
<evidence type="ECO:0000313" key="9">
    <source>
        <dbReference type="Proteomes" id="UP000430345"/>
    </source>
</evidence>
<evidence type="ECO:0000256" key="5">
    <source>
        <dbReference type="ARBA" id="ARBA00023239"/>
    </source>
</evidence>
<evidence type="ECO:0000256" key="3">
    <source>
        <dbReference type="ARBA" id="ARBA00022989"/>
    </source>
</evidence>
<dbReference type="OrthoDB" id="9814591at2"/>
<dbReference type="AlphaFoldDB" id="A0A6I1MKX3"/>
<dbReference type="GO" id="GO:0008932">
    <property type="term" value="F:lytic endotransglycosylase activity"/>
    <property type="evidence" value="ECO:0007669"/>
    <property type="project" value="UniProtKB-UniRule"/>
</dbReference>
<accession>A0A6I1MKX3</accession>
<comment type="caution">
    <text evidence="8">The sequence shown here is derived from an EMBL/GenBank/DDBJ whole genome shotgun (WGS) entry which is preliminary data.</text>
</comment>
<comment type="catalytic activity">
    <reaction evidence="7">
        <text>a peptidoglycan chain = a peptidoglycan chain with N-acetyl-1,6-anhydromuramyl-[peptide] at the reducing end + a peptidoglycan chain with N-acetylglucosamine at the non-reducing end.</text>
        <dbReference type="EC" id="4.2.2.29"/>
    </reaction>
</comment>
<dbReference type="EMBL" id="WHJC01000039">
    <property type="protein sequence ID" value="MPQ43098.1"/>
    <property type="molecule type" value="Genomic_DNA"/>
</dbReference>
<dbReference type="Pfam" id="PF02618">
    <property type="entry name" value="YceG"/>
    <property type="match status" value="1"/>
</dbReference>
<feature type="site" description="Important for catalytic activity" evidence="7">
    <location>
        <position position="228"/>
    </location>
</feature>
<keyword evidence="3 7" id="KW-1133">Transmembrane helix</keyword>
<keyword evidence="5 7" id="KW-0456">Lyase</keyword>
<dbReference type="PANTHER" id="PTHR30518">
    <property type="entry name" value="ENDOLYTIC MUREIN TRANSGLYCOSYLASE"/>
    <property type="match status" value="1"/>
</dbReference>
<keyword evidence="4 7" id="KW-0472">Membrane</keyword>
<evidence type="ECO:0000256" key="4">
    <source>
        <dbReference type="ARBA" id="ARBA00023136"/>
    </source>
</evidence>
<gene>
    <name evidence="7 8" type="primary">mltG</name>
    <name evidence="8" type="ORF">GBZ86_04900</name>
</gene>
<evidence type="ECO:0000256" key="2">
    <source>
        <dbReference type="ARBA" id="ARBA00022692"/>
    </source>
</evidence>
<dbReference type="InterPro" id="IPR003770">
    <property type="entry name" value="MLTG-like"/>
</dbReference>
<dbReference type="GO" id="GO:0009252">
    <property type="term" value="P:peptidoglycan biosynthetic process"/>
    <property type="evidence" value="ECO:0007669"/>
    <property type="project" value="UniProtKB-UniRule"/>
</dbReference>
<keyword evidence="2 7" id="KW-0812">Transmembrane</keyword>
<dbReference type="NCBIfam" id="TIGR00247">
    <property type="entry name" value="endolytic transglycosylase MltG"/>
    <property type="match status" value="1"/>
</dbReference>
<protein>
    <recommendedName>
        <fullName evidence="7">Endolytic murein transglycosylase</fullName>
        <ecNumber evidence="7">4.2.2.29</ecNumber>
    </recommendedName>
    <alternativeName>
        <fullName evidence="7">Peptidoglycan lytic transglycosylase</fullName>
    </alternativeName>
    <alternativeName>
        <fullName evidence="7">Peptidoglycan polymerization terminase</fullName>
    </alternativeName>
</protein>